<dbReference type="WBParaSite" id="SCUD_0002044001-mRNA-1">
    <property type="protein sequence ID" value="SCUD_0002044001-mRNA-1"/>
    <property type="gene ID" value="SCUD_0002044001"/>
</dbReference>
<accession>A0A183KZE0</accession>
<sequence>MSNLKRSASNAATTFVDGFWYTYLSIFNTRFFRKMIVVCADIWSHGFFCGTTKYSRHIYLYIKHFRMNNLGFVKCCLMEPMFSALCTILFEY</sequence>
<name>A0A183KZE0_9TREM</name>
<evidence type="ECO:0000313" key="1">
    <source>
        <dbReference type="WBParaSite" id="SCUD_0002044001-mRNA-1"/>
    </source>
</evidence>
<reference evidence="1" key="1">
    <citation type="submission" date="2016-06" db="UniProtKB">
        <authorList>
            <consortium name="WormBaseParasite"/>
        </authorList>
    </citation>
    <scope>IDENTIFICATION</scope>
</reference>
<dbReference type="AlphaFoldDB" id="A0A183KZE0"/>
<protein>
    <submittedName>
        <fullName evidence="1">Uncharacterized protein</fullName>
    </submittedName>
</protein>
<organism evidence="1">
    <name type="scientific">Schistosoma curassoni</name>
    <dbReference type="NCBI Taxonomy" id="6186"/>
    <lineage>
        <taxon>Eukaryota</taxon>
        <taxon>Metazoa</taxon>
        <taxon>Spiralia</taxon>
        <taxon>Lophotrochozoa</taxon>
        <taxon>Platyhelminthes</taxon>
        <taxon>Trematoda</taxon>
        <taxon>Digenea</taxon>
        <taxon>Strigeidida</taxon>
        <taxon>Schistosomatoidea</taxon>
        <taxon>Schistosomatidae</taxon>
        <taxon>Schistosoma</taxon>
    </lineage>
</organism>
<proteinExistence type="predicted"/>